<name>A0A5B7JVM6_PORTR</name>
<comment type="caution">
    <text evidence="1">The sequence shown here is derived from an EMBL/GenBank/DDBJ whole genome shotgun (WGS) entry which is preliminary data.</text>
</comment>
<organism evidence="1 2">
    <name type="scientific">Portunus trituberculatus</name>
    <name type="common">Swimming crab</name>
    <name type="synonym">Neptunus trituberculatus</name>
    <dbReference type="NCBI Taxonomy" id="210409"/>
    <lineage>
        <taxon>Eukaryota</taxon>
        <taxon>Metazoa</taxon>
        <taxon>Ecdysozoa</taxon>
        <taxon>Arthropoda</taxon>
        <taxon>Crustacea</taxon>
        <taxon>Multicrustacea</taxon>
        <taxon>Malacostraca</taxon>
        <taxon>Eumalacostraca</taxon>
        <taxon>Eucarida</taxon>
        <taxon>Decapoda</taxon>
        <taxon>Pleocyemata</taxon>
        <taxon>Brachyura</taxon>
        <taxon>Eubrachyura</taxon>
        <taxon>Portunoidea</taxon>
        <taxon>Portunidae</taxon>
        <taxon>Portuninae</taxon>
        <taxon>Portunus</taxon>
    </lineage>
</organism>
<accession>A0A5B7JVM6</accession>
<dbReference type="Gene3D" id="3.40.50.720">
    <property type="entry name" value="NAD(P)-binding Rossmann-like Domain"/>
    <property type="match status" value="1"/>
</dbReference>
<evidence type="ECO:0000313" key="1">
    <source>
        <dbReference type="EMBL" id="MPC98859.1"/>
    </source>
</evidence>
<reference evidence="1 2" key="1">
    <citation type="submission" date="2019-05" db="EMBL/GenBank/DDBJ databases">
        <title>Another draft genome of Portunus trituberculatus and its Hox gene families provides insights of decapod evolution.</title>
        <authorList>
            <person name="Jeong J.-H."/>
            <person name="Song I."/>
            <person name="Kim S."/>
            <person name="Choi T."/>
            <person name="Kim D."/>
            <person name="Ryu S."/>
            <person name="Kim W."/>
        </authorList>
    </citation>
    <scope>NUCLEOTIDE SEQUENCE [LARGE SCALE GENOMIC DNA]</scope>
    <source>
        <tissue evidence="1">Muscle</tissue>
    </source>
</reference>
<protein>
    <submittedName>
        <fullName evidence="1">Sorbitol dehydrogenase</fullName>
    </submittedName>
</protein>
<dbReference type="AlphaFoldDB" id="A0A5B7JVM6"/>
<dbReference type="EMBL" id="VSRR010115912">
    <property type="protein sequence ID" value="MPC98859.1"/>
    <property type="molecule type" value="Genomic_DNA"/>
</dbReference>
<keyword evidence="2" id="KW-1185">Reference proteome</keyword>
<gene>
    <name evidence="1" type="primary">SORD_2</name>
    <name evidence="1" type="ORF">E2C01_094244</name>
</gene>
<evidence type="ECO:0000313" key="2">
    <source>
        <dbReference type="Proteomes" id="UP000324222"/>
    </source>
</evidence>
<proteinExistence type="predicted"/>
<dbReference type="Proteomes" id="UP000324222">
    <property type="component" value="Unassembled WGS sequence"/>
</dbReference>
<sequence>MFTFASDFPLYFHIDPQITNHQISEEYEYATKSGGVLVLVGLGPSEVKVPIVNAATREVDIRGIFRYVNW</sequence>